<dbReference type="Gene3D" id="1.20.120.350">
    <property type="entry name" value="Voltage-gated potassium channels. Chain C"/>
    <property type="match status" value="1"/>
</dbReference>
<feature type="transmembrane region" description="Helical" evidence="9">
    <location>
        <begin position="192"/>
        <end position="217"/>
    </location>
</feature>
<dbReference type="EMBL" id="JAWLNX010000031">
    <property type="protein sequence ID" value="MEB3371661.1"/>
    <property type="molecule type" value="Genomic_DNA"/>
</dbReference>
<keyword evidence="3 9" id="KW-0812">Transmembrane</keyword>
<reference evidence="11 12" key="1">
    <citation type="submission" date="2023-10" db="EMBL/GenBank/DDBJ databases">
        <title>Saccharopolyspora sp. nov., isolated from mangrove soil.</title>
        <authorList>
            <person name="Lu Y."/>
            <person name="Liu W."/>
        </authorList>
    </citation>
    <scope>NUCLEOTIDE SEQUENCE [LARGE SCALE GENOMIC DNA]</scope>
    <source>
        <strain evidence="11 12">S2-29</strain>
    </source>
</reference>
<dbReference type="PANTHER" id="PTHR11537">
    <property type="entry name" value="VOLTAGE-GATED POTASSIUM CHANNEL"/>
    <property type="match status" value="1"/>
</dbReference>
<evidence type="ECO:0000256" key="8">
    <source>
        <dbReference type="SAM" id="Coils"/>
    </source>
</evidence>
<dbReference type="PANTHER" id="PTHR11537:SF254">
    <property type="entry name" value="POTASSIUM VOLTAGE-GATED CHANNEL PROTEIN SHAB"/>
    <property type="match status" value="1"/>
</dbReference>
<dbReference type="PRINTS" id="PR00169">
    <property type="entry name" value="KCHANNEL"/>
</dbReference>
<dbReference type="Proteomes" id="UP001327093">
    <property type="component" value="Unassembled WGS sequence"/>
</dbReference>
<keyword evidence="6 9" id="KW-0472">Membrane</keyword>
<evidence type="ECO:0000256" key="5">
    <source>
        <dbReference type="ARBA" id="ARBA00023065"/>
    </source>
</evidence>
<evidence type="ECO:0000256" key="6">
    <source>
        <dbReference type="ARBA" id="ARBA00023136"/>
    </source>
</evidence>
<dbReference type="InterPro" id="IPR027359">
    <property type="entry name" value="Volt_channel_dom_sf"/>
</dbReference>
<keyword evidence="4 9" id="KW-1133">Transmembrane helix</keyword>
<dbReference type="RefSeq" id="WP_324269087.1">
    <property type="nucleotide sequence ID" value="NZ_JAWLNX010000031.1"/>
</dbReference>
<feature type="coiled-coil region" evidence="8">
    <location>
        <begin position="234"/>
        <end position="261"/>
    </location>
</feature>
<evidence type="ECO:0000256" key="9">
    <source>
        <dbReference type="SAM" id="Phobius"/>
    </source>
</evidence>
<feature type="transmembrane region" description="Helical" evidence="9">
    <location>
        <begin position="29"/>
        <end position="47"/>
    </location>
</feature>
<dbReference type="InterPro" id="IPR013099">
    <property type="entry name" value="K_chnl_dom"/>
</dbReference>
<evidence type="ECO:0000256" key="4">
    <source>
        <dbReference type="ARBA" id="ARBA00022989"/>
    </source>
</evidence>
<dbReference type="SUPFAM" id="SSF81324">
    <property type="entry name" value="Voltage-gated potassium channels"/>
    <property type="match status" value="1"/>
</dbReference>
<comment type="subcellular location">
    <subcellularLocation>
        <location evidence="1">Membrane</location>
        <topology evidence="1">Multi-pass membrane protein</topology>
    </subcellularLocation>
</comment>
<evidence type="ECO:0000313" key="12">
    <source>
        <dbReference type="Proteomes" id="UP001327093"/>
    </source>
</evidence>
<dbReference type="GO" id="GO:0034220">
    <property type="term" value="P:monoatomic ion transmembrane transport"/>
    <property type="evidence" value="ECO:0007669"/>
    <property type="project" value="UniProtKB-KW"/>
</dbReference>
<gene>
    <name evidence="11" type="ORF">R4I43_30085</name>
</gene>
<evidence type="ECO:0000256" key="2">
    <source>
        <dbReference type="ARBA" id="ARBA00022448"/>
    </source>
</evidence>
<sequence length="268" mass="29463">MGTNQVNAPAGAGDEAEVRLRWWERRTEWPMVGLSVLFLGLYAWMVLDTGLTPVSRQRIDAVMWALWAAFAVDYLVRLGLARRRLRFVVHNAFDLLVLLLPLLRQLRVLRLVVVLLTLNRRVQARVRGQVVLYVSGAVVLLGLSAALAVLEVERTAPDAKITGFGDALWWTMTTVTTVGYGDYYPVTGQGKLIAAGLMIAGIALLGVVTGSIASWFVDRFGGLEQSVSASADATRRLDAESDQLRAEIVVLREEITALRTELSSREGS</sequence>
<feature type="transmembrane region" description="Helical" evidence="9">
    <location>
        <begin position="130"/>
        <end position="150"/>
    </location>
</feature>
<keyword evidence="8" id="KW-0175">Coiled coil</keyword>
<comment type="caution">
    <text evidence="11">The sequence shown here is derived from an EMBL/GenBank/DDBJ whole genome shotgun (WGS) entry which is preliminary data.</text>
</comment>
<keyword evidence="5" id="KW-0406">Ion transport</keyword>
<feature type="domain" description="Potassium channel" evidence="10">
    <location>
        <begin position="159"/>
        <end position="217"/>
    </location>
</feature>
<dbReference type="Pfam" id="PF07885">
    <property type="entry name" value="Ion_trans_2"/>
    <property type="match status" value="1"/>
</dbReference>
<dbReference type="Gene3D" id="1.10.287.70">
    <property type="match status" value="1"/>
</dbReference>
<name>A0ABU6AJH0_9PSEU</name>
<keyword evidence="2" id="KW-0813">Transport</keyword>
<evidence type="ECO:0000313" key="11">
    <source>
        <dbReference type="EMBL" id="MEB3371661.1"/>
    </source>
</evidence>
<evidence type="ECO:0000259" key="10">
    <source>
        <dbReference type="Pfam" id="PF07885"/>
    </source>
</evidence>
<keyword evidence="7 11" id="KW-0407">Ion channel</keyword>
<feature type="transmembrane region" description="Helical" evidence="9">
    <location>
        <begin position="59"/>
        <end position="76"/>
    </location>
</feature>
<dbReference type="Gene3D" id="1.20.5.110">
    <property type="match status" value="1"/>
</dbReference>
<evidence type="ECO:0000256" key="1">
    <source>
        <dbReference type="ARBA" id="ARBA00004141"/>
    </source>
</evidence>
<protein>
    <submittedName>
        <fullName evidence="11">Potassium channel family protein</fullName>
    </submittedName>
</protein>
<evidence type="ECO:0000256" key="3">
    <source>
        <dbReference type="ARBA" id="ARBA00022692"/>
    </source>
</evidence>
<dbReference type="InterPro" id="IPR028325">
    <property type="entry name" value="VG_K_chnl"/>
</dbReference>
<organism evidence="11 12">
    <name type="scientific">Saccharopolyspora mangrovi</name>
    <dbReference type="NCBI Taxonomy" id="3082379"/>
    <lineage>
        <taxon>Bacteria</taxon>
        <taxon>Bacillati</taxon>
        <taxon>Actinomycetota</taxon>
        <taxon>Actinomycetes</taxon>
        <taxon>Pseudonocardiales</taxon>
        <taxon>Pseudonocardiaceae</taxon>
        <taxon>Saccharopolyspora</taxon>
    </lineage>
</organism>
<accession>A0ABU6AJH0</accession>
<proteinExistence type="predicted"/>
<keyword evidence="12" id="KW-1185">Reference proteome</keyword>
<evidence type="ECO:0000256" key="7">
    <source>
        <dbReference type="ARBA" id="ARBA00023303"/>
    </source>
</evidence>